<proteinExistence type="predicted"/>
<evidence type="ECO:0000313" key="4">
    <source>
        <dbReference type="Proteomes" id="UP000257109"/>
    </source>
</evidence>
<protein>
    <submittedName>
        <fullName evidence="3">Uncharacterized protein</fullName>
    </submittedName>
</protein>
<accession>A0A371FC10</accession>
<dbReference type="AlphaFoldDB" id="A0A371FC10"/>
<comment type="caution">
    <text evidence="3">The sequence shown here is derived from an EMBL/GenBank/DDBJ whole genome shotgun (WGS) entry which is preliminary data.</text>
</comment>
<feature type="compositionally biased region" description="Basic and acidic residues" evidence="2">
    <location>
        <begin position="30"/>
        <end position="57"/>
    </location>
</feature>
<dbReference type="Proteomes" id="UP000257109">
    <property type="component" value="Unassembled WGS sequence"/>
</dbReference>
<reference evidence="3" key="1">
    <citation type="submission" date="2018-05" db="EMBL/GenBank/DDBJ databases">
        <title>Draft genome of Mucuna pruriens seed.</title>
        <authorList>
            <person name="Nnadi N.E."/>
            <person name="Vos R."/>
            <person name="Hasami M.H."/>
            <person name="Devisetty U.K."/>
            <person name="Aguiy J.C."/>
        </authorList>
    </citation>
    <scope>NUCLEOTIDE SEQUENCE [LARGE SCALE GENOMIC DNA]</scope>
    <source>
        <strain evidence="3">JCA_2017</strain>
    </source>
</reference>
<name>A0A371FC10_MUCPR</name>
<feature type="repeat" description="ANK" evidence="1">
    <location>
        <begin position="155"/>
        <end position="187"/>
    </location>
</feature>
<evidence type="ECO:0000313" key="3">
    <source>
        <dbReference type="EMBL" id="RDX75830.1"/>
    </source>
</evidence>
<evidence type="ECO:0000256" key="2">
    <source>
        <dbReference type="SAM" id="MobiDB-lite"/>
    </source>
</evidence>
<dbReference type="PROSITE" id="PS50088">
    <property type="entry name" value="ANK_REPEAT"/>
    <property type="match status" value="1"/>
</dbReference>
<dbReference type="PANTHER" id="PTHR32108">
    <property type="entry name" value="DNA-DIRECTED RNA POLYMERASE SUBUNIT ALPHA"/>
    <property type="match status" value="1"/>
</dbReference>
<dbReference type="OrthoDB" id="5430981at2759"/>
<dbReference type="PANTHER" id="PTHR32108:SF9">
    <property type="entry name" value="REVERSE TRANSCRIPTASE RNASE H-LIKE DOMAIN-CONTAINING PROTEIN"/>
    <property type="match status" value="1"/>
</dbReference>
<evidence type="ECO:0000256" key="1">
    <source>
        <dbReference type="PROSITE-ProRule" id="PRU00023"/>
    </source>
</evidence>
<dbReference type="InterPro" id="IPR002110">
    <property type="entry name" value="Ankyrin_rpt"/>
</dbReference>
<feature type="non-terminal residue" evidence="3">
    <location>
        <position position="1"/>
    </location>
</feature>
<sequence>MEEGSHSGQLDKAKSNSMAYIEGNSNPRPKSGDQKCESLRPKRLAEQRPTTYKERKGGGSTQEIVTKEEVHEFLEMICHSEYEILDQLHKTQARVSLLSLLINLEGHRELLLKVFYEVHVPQDIIPKKFGGIINNISTSRHPSFSEDEVSVEGCSHNQPLHITVKCGNYMIPRVLIDNGSSLNIMPKATLDKLYCSGDTLKNSPVVVRAFDGSKREVMGKITLPIHIRPTTFGITFQVMDI</sequence>
<keyword evidence="1" id="KW-0040">ANK repeat</keyword>
<dbReference type="Gene3D" id="2.40.70.10">
    <property type="entry name" value="Acid Proteases"/>
    <property type="match status" value="1"/>
</dbReference>
<dbReference type="EMBL" id="QJKJ01009709">
    <property type="protein sequence ID" value="RDX75830.1"/>
    <property type="molecule type" value="Genomic_DNA"/>
</dbReference>
<dbReference type="InterPro" id="IPR021109">
    <property type="entry name" value="Peptidase_aspartic_dom_sf"/>
</dbReference>
<organism evidence="3 4">
    <name type="scientific">Mucuna pruriens</name>
    <name type="common">Velvet bean</name>
    <name type="synonym">Dolichos pruriens</name>
    <dbReference type="NCBI Taxonomy" id="157652"/>
    <lineage>
        <taxon>Eukaryota</taxon>
        <taxon>Viridiplantae</taxon>
        <taxon>Streptophyta</taxon>
        <taxon>Embryophyta</taxon>
        <taxon>Tracheophyta</taxon>
        <taxon>Spermatophyta</taxon>
        <taxon>Magnoliopsida</taxon>
        <taxon>eudicotyledons</taxon>
        <taxon>Gunneridae</taxon>
        <taxon>Pentapetalae</taxon>
        <taxon>rosids</taxon>
        <taxon>fabids</taxon>
        <taxon>Fabales</taxon>
        <taxon>Fabaceae</taxon>
        <taxon>Papilionoideae</taxon>
        <taxon>50 kb inversion clade</taxon>
        <taxon>NPAAA clade</taxon>
        <taxon>indigoferoid/millettioid clade</taxon>
        <taxon>Phaseoleae</taxon>
        <taxon>Mucuna</taxon>
    </lineage>
</organism>
<dbReference type="CDD" id="cd00303">
    <property type="entry name" value="retropepsin_like"/>
    <property type="match status" value="1"/>
</dbReference>
<feature type="region of interest" description="Disordered" evidence="2">
    <location>
        <begin position="1"/>
        <end position="63"/>
    </location>
</feature>
<gene>
    <name evidence="3" type="ORF">CR513_44244</name>
</gene>
<keyword evidence="4" id="KW-1185">Reference proteome</keyword>
<feature type="compositionally biased region" description="Polar residues" evidence="2">
    <location>
        <begin position="15"/>
        <end position="28"/>
    </location>
</feature>